<evidence type="ECO:0008006" key="2">
    <source>
        <dbReference type="Google" id="ProtNLM"/>
    </source>
</evidence>
<organism evidence="1">
    <name type="scientific">Magallana gigas</name>
    <name type="common">Pacific oyster</name>
    <name type="synonym">Crassostrea gigas</name>
    <dbReference type="NCBI Taxonomy" id="29159"/>
    <lineage>
        <taxon>Eukaryota</taxon>
        <taxon>Metazoa</taxon>
        <taxon>Spiralia</taxon>
        <taxon>Lophotrochozoa</taxon>
        <taxon>Mollusca</taxon>
        <taxon>Bivalvia</taxon>
        <taxon>Autobranchia</taxon>
        <taxon>Pteriomorphia</taxon>
        <taxon>Ostreida</taxon>
        <taxon>Ostreoidea</taxon>
        <taxon>Ostreidae</taxon>
        <taxon>Magallana</taxon>
    </lineage>
</organism>
<dbReference type="PANTHER" id="PTHR23282">
    <property type="entry name" value="APICAL ENDOSOMAL GLYCOPROTEIN PRECURSOR"/>
    <property type="match status" value="1"/>
</dbReference>
<dbReference type="PANTHER" id="PTHR23282:SF101">
    <property type="entry name" value="MAM DOMAIN-CONTAINING PROTEIN"/>
    <property type="match status" value="1"/>
</dbReference>
<evidence type="ECO:0000313" key="1">
    <source>
        <dbReference type="EMBL" id="EKC33359.1"/>
    </source>
</evidence>
<dbReference type="EMBL" id="JH818914">
    <property type="protein sequence ID" value="EKC33359.1"/>
    <property type="molecule type" value="Genomic_DNA"/>
</dbReference>
<name>K1QQA5_MAGGI</name>
<dbReference type="InParanoid" id="K1QQA5"/>
<reference evidence="1" key="1">
    <citation type="journal article" date="2012" name="Nature">
        <title>The oyster genome reveals stress adaptation and complexity of shell formation.</title>
        <authorList>
            <person name="Zhang G."/>
            <person name="Fang X."/>
            <person name="Guo X."/>
            <person name="Li L."/>
            <person name="Luo R."/>
            <person name="Xu F."/>
            <person name="Yang P."/>
            <person name="Zhang L."/>
            <person name="Wang X."/>
            <person name="Qi H."/>
            <person name="Xiong Z."/>
            <person name="Que H."/>
            <person name="Xie Y."/>
            <person name="Holland P.W."/>
            <person name="Paps J."/>
            <person name="Zhu Y."/>
            <person name="Wu F."/>
            <person name="Chen Y."/>
            <person name="Wang J."/>
            <person name="Peng C."/>
            <person name="Meng J."/>
            <person name="Yang L."/>
            <person name="Liu J."/>
            <person name="Wen B."/>
            <person name="Zhang N."/>
            <person name="Huang Z."/>
            <person name="Zhu Q."/>
            <person name="Feng Y."/>
            <person name="Mount A."/>
            <person name="Hedgecock D."/>
            <person name="Xu Z."/>
            <person name="Liu Y."/>
            <person name="Domazet-Loso T."/>
            <person name="Du Y."/>
            <person name="Sun X."/>
            <person name="Zhang S."/>
            <person name="Liu B."/>
            <person name="Cheng P."/>
            <person name="Jiang X."/>
            <person name="Li J."/>
            <person name="Fan D."/>
            <person name="Wang W."/>
            <person name="Fu W."/>
            <person name="Wang T."/>
            <person name="Wang B."/>
            <person name="Zhang J."/>
            <person name="Peng Z."/>
            <person name="Li Y."/>
            <person name="Li N."/>
            <person name="Wang J."/>
            <person name="Chen M."/>
            <person name="He Y."/>
            <person name="Tan F."/>
            <person name="Song X."/>
            <person name="Zheng Q."/>
            <person name="Huang R."/>
            <person name="Yang H."/>
            <person name="Du X."/>
            <person name="Chen L."/>
            <person name="Yang M."/>
            <person name="Gaffney P.M."/>
            <person name="Wang S."/>
            <person name="Luo L."/>
            <person name="She Z."/>
            <person name="Ming Y."/>
            <person name="Huang W."/>
            <person name="Zhang S."/>
            <person name="Huang B."/>
            <person name="Zhang Y."/>
            <person name="Qu T."/>
            <person name="Ni P."/>
            <person name="Miao G."/>
            <person name="Wang J."/>
            <person name="Wang Q."/>
            <person name="Steinberg C.E."/>
            <person name="Wang H."/>
            <person name="Li N."/>
            <person name="Qian L."/>
            <person name="Zhang G."/>
            <person name="Li Y."/>
            <person name="Yang H."/>
            <person name="Liu X."/>
            <person name="Wang J."/>
            <person name="Yin Y."/>
            <person name="Wang J."/>
        </authorList>
    </citation>
    <scope>NUCLEOTIDE SEQUENCE [LARGE SCALE GENOMIC DNA]</scope>
    <source>
        <strain evidence="1">05x7-T-G4-1.051#20</strain>
    </source>
</reference>
<proteinExistence type="predicted"/>
<dbReference type="AlphaFoldDB" id="K1QQA5"/>
<dbReference type="HOGENOM" id="CLU_716212_0_0_1"/>
<dbReference type="Gene3D" id="2.60.120.200">
    <property type="match status" value="1"/>
</dbReference>
<accession>K1QQA5</accession>
<sequence length="386" mass="43680">MYGDDIRTLKVYSTKENRLFTKRGNQGKKWKNTSITTLILGSQNLFVSADVDGDIHGDIAIDDIQIKVNQPDYPRTWLRSSEECVRKVSSYLIPHTQLDSTRCSFYESRERWTGILRPHQKSTTADIKEKGRDPTWVQVYNVSNGALVWEPFNSTMMKSFICVKTHNMSSSENDTCTTRRHETDSDFVNPLGGRSKSNRDIIIGTVVAIVVAIIFIIVVLIIFKRKLKMKIEHKMNNMAMTNVTYERQNDVIAIKKTYSNNCLNSDEIPDQENYYVNQKPVESGLADHSTVQPTEGDYDHLHATNNSKTSANDDVYSHMTDDQYGFQEKPEDDTYDHSSFGLAVESEYGAAVVEEDGSNTYDHTSSINAASGAIGDDQDIYQNTMA</sequence>
<dbReference type="InterPro" id="IPR051560">
    <property type="entry name" value="MAM_domain-containing"/>
</dbReference>
<protein>
    <recommendedName>
        <fullName evidence="2">MAM domain-containing protein</fullName>
    </recommendedName>
</protein>
<gene>
    <name evidence="1" type="ORF">CGI_10025880</name>
</gene>